<organism evidence="3 4">
    <name type="scientific">Qipengyuania spongiae</name>
    <dbReference type="NCBI Taxonomy" id="2909673"/>
    <lineage>
        <taxon>Bacteria</taxon>
        <taxon>Pseudomonadati</taxon>
        <taxon>Pseudomonadota</taxon>
        <taxon>Alphaproteobacteria</taxon>
        <taxon>Sphingomonadales</taxon>
        <taxon>Erythrobacteraceae</taxon>
        <taxon>Qipengyuania</taxon>
    </lineage>
</organism>
<proteinExistence type="predicted"/>
<evidence type="ECO:0000313" key="4">
    <source>
        <dbReference type="Proteomes" id="UP001065265"/>
    </source>
</evidence>
<keyword evidence="1" id="KW-0812">Transmembrane</keyword>
<feature type="transmembrane region" description="Helical" evidence="1">
    <location>
        <begin position="98"/>
        <end position="118"/>
    </location>
</feature>
<name>A0ABY5T3H9_9SPHN</name>
<gene>
    <name evidence="3" type="ORF">L1F33_00840</name>
</gene>
<accession>A0ABY5T3H9</accession>
<keyword evidence="1" id="KW-0472">Membrane</keyword>
<dbReference type="InterPro" id="IPR018764">
    <property type="entry name" value="RskA_C"/>
</dbReference>
<dbReference type="Pfam" id="PF10099">
    <property type="entry name" value="RskA_C"/>
    <property type="match status" value="1"/>
</dbReference>
<evidence type="ECO:0000313" key="3">
    <source>
        <dbReference type="EMBL" id="UVI39544.1"/>
    </source>
</evidence>
<reference evidence="3" key="1">
    <citation type="submission" date="2022-02" db="EMBL/GenBank/DDBJ databases">
        <title>Qipengyuania spongiae sp. nov., isolated from marine sponge.</title>
        <authorList>
            <person name="Li Z."/>
            <person name="Zhang M."/>
        </authorList>
    </citation>
    <scope>NUCLEOTIDE SEQUENCE</scope>
    <source>
        <strain evidence="3">PHS-Z21</strain>
    </source>
</reference>
<keyword evidence="1" id="KW-1133">Transmembrane helix</keyword>
<protein>
    <submittedName>
        <fullName evidence="3">Anti-sigma factor</fullName>
    </submittedName>
</protein>
<dbReference type="RefSeq" id="WP_265559013.1">
    <property type="nucleotide sequence ID" value="NZ_CP092471.1"/>
</dbReference>
<dbReference type="EMBL" id="CP092471">
    <property type="protein sequence ID" value="UVI39544.1"/>
    <property type="molecule type" value="Genomic_DNA"/>
</dbReference>
<sequence length="247" mass="26546">MNDRIDLDEDDPRILAGELALGVLEGEELARARRLQLEDRDFAREVECWEYRLGGMSEAAGQFAPSSSVWPAILARIDAEATERPEALPLPPASRWNLAALAASAIMALAGVLFFLAAPRTPVPQPQQQPAAEALQSQLVVQLRDEQTGRSLVAAVGIESGRLALRVADLKPGDGQRPELWAIPEGGTPVSLGPIPSSGSFKRALSEAETRLLVPGSTLAVTFEDDLVQRHESPTLPILLSGPLDRI</sequence>
<dbReference type="Proteomes" id="UP001065265">
    <property type="component" value="Chromosome"/>
</dbReference>
<evidence type="ECO:0000256" key="1">
    <source>
        <dbReference type="SAM" id="Phobius"/>
    </source>
</evidence>
<feature type="domain" description="Anti-sigma K factor RskA C-terminal" evidence="2">
    <location>
        <begin position="100"/>
        <end position="226"/>
    </location>
</feature>
<keyword evidence="4" id="KW-1185">Reference proteome</keyword>
<evidence type="ECO:0000259" key="2">
    <source>
        <dbReference type="Pfam" id="PF10099"/>
    </source>
</evidence>